<evidence type="ECO:0000313" key="2">
    <source>
        <dbReference type="EMBL" id="MFD2468668.1"/>
    </source>
</evidence>
<evidence type="ECO:0000256" key="1">
    <source>
        <dbReference type="SAM" id="Phobius"/>
    </source>
</evidence>
<keyword evidence="1" id="KW-0812">Transmembrane</keyword>
<reference evidence="3" key="1">
    <citation type="journal article" date="2019" name="Int. J. Syst. Evol. Microbiol.">
        <title>The Global Catalogue of Microorganisms (GCM) 10K type strain sequencing project: providing services to taxonomists for standard genome sequencing and annotation.</title>
        <authorList>
            <consortium name="The Broad Institute Genomics Platform"/>
            <consortium name="The Broad Institute Genome Sequencing Center for Infectious Disease"/>
            <person name="Wu L."/>
            <person name="Ma J."/>
        </authorList>
    </citation>
    <scope>NUCLEOTIDE SEQUENCE [LARGE SCALE GENOMIC DNA]</scope>
    <source>
        <strain evidence="3">CGMCC 4.7641</strain>
    </source>
</reference>
<keyword evidence="3" id="KW-1185">Reference proteome</keyword>
<evidence type="ECO:0008006" key="4">
    <source>
        <dbReference type="Google" id="ProtNLM"/>
    </source>
</evidence>
<dbReference type="EMBL" id="JBHUKS010000010">
    <property type="protein sequence ID" value="MFD2468668.1"/>
    <property type="molecule type" value="Genomic_DNA"/>
</dbReference>
<sequence>MTMEQLADAARTGRELDLTGSEPLDAAVLVELLAADRPPRAVRLRGARIVGELDLGAMTIDCPLALEQCVFTGAVRLTETEAKSIGLRGSQVGYLRADNVRTTGFLDLAEIEVARGMNLNGAHIGRDLYLTRARLRHLEKTSLLAMGIEVGGNLAARDLTAEGELAFTDTAIGGHFDFSGASVRNPGGTALTADNLQVGTSLLAERFSAAGAVFLSGARVGGNLVLDDARLSNPDAFALSADQISVAHDISFRNGFSSDGPIRLIEARVGGRVVFDGSVTTRQYPAFVGDGIHVEGDLEFRRDFTADGEIRLVDGRIGHKLRFVGTSTVPAGGAAFELSSAQADILELLPAEPFRGQVDVVRTRVNELFDEPGRWPSEPGLAGFEYQILRNEGASVRQRLSWLRSDGFGYSPAGYDQLAAAYRRRGRVEAARRVQVAKQWRRRRVLNPLGKLWNWLLYLTVGYGYRTWLAGLWLVLLVSFGTSLFGGAYRSDMRAAAPSGPAFQPIAYSLDVLIPIVDLGQKKAWYPQGPAQVWSWVFTGAGWVLTTAVVAGLTNALKRD</sequence>
<feature type="transmembrane region" description="Helical" evidence="1">
    <location>
        <begin position="471"/>
        <end position="489"/>
    </location>
</feature>
<keyword evidence="1" id="KW-1133">Transmembrane helix</keyword>
<keyword evidence="1" id="KW-0472">Membrane</keyword>
<dbReference type="RefSeq" id="WP_378304437.1">
    <property type="nucleotide sequence ID" value="NZ_JBHUKS010000010.1"/>
</dbReference>
<comment type="caution">
    <text evidence="2">The sequence shown here is derived from an EMBL/GenBank/DDBJ whole genome shotgun (WGS) entry which is preliminary data.</text>
</comment>
<organism evidence="2 3">
    <name type="scientific">Amycolatopsis silviterrae</name>
    <dbReference type="NCBI Taxonomy" id="1656914"/>
    <lineage>
        <taxon>Bacteria</taxon>
        <taxon>Bacillati</taxon>
        <taxon>Actinomycetota</taxon>
        <taxon>Actinomycetes</taxon>
        <taxon>Pseudonocardiales</taxon>
        <taxon>Pseudonocardiaceae</taxon>
        <taxon>Amycolatopsis</taxon>
    </lineage>
</organism>
<accession>A0ABW5H6D7</accession>
<protein>
    <recommendedName>
        <fullName evidence="4">Oxidoreductase</fullName>
    </recommendedName>
</protein>
<name>A0ABW5H6D7_9PSEU</name>
<proteinExistence type="predicted"/>
<evidence type="ECO:0000313" key="3">
    <source>
        <dbReference type="Proteomes" id="UP001597483"/>
    </source>
</evidence>
<gene>
    <name evidence="2" type="ORF">ACFSVL_14850</name>
</gene>
<feature type="transmembrane region" description="Helical" evidence="1">
    <location>
        <begin position="533"/>
        <end position="557"/>
    </location>
</feature>
<dbReference type="Proteomes" id="UP001597483">
    <property type="component" value="Unassembled WGS sequence"/>
</dbReference>